<sequence>MKEFLVRASWTSALFAIFHVRLTSAQFVGGGGGGGIAQQISSSSASANLRGRPGAFANSDLPDFIQRNQQNTLNAVAASDNTGLRGNSAAITPQQSSASAINNGSPTSPNRAAALSAATGTVPGIGVASNAARTGNIPASGLVLSSITDNAGNVIVGSRLERRPPPVPAGSLAGLSASVPAVTAAPVSGGQPAGPPAAPTQAPLQTTTFAGYLVGSPYPFVLPPPDIPYFGSKWNGPWGYPVGHYQAFRGTGQYITHYQYYPLSYYGSLLAPFAYGVSGKK</sequence>
<reference evidence="3 4" key="1">
    <citation type="journal article" date="2016" name="Nat. Commun.">
        <title>Extremotolerant tardigrade genome and improved radiotolerance of human cultured cells by tardigrade-unique protein.</title>
        <authorList>
            <person name="Hashimoto T."/>
            <person name="Horikawa D.D."/>
            <person name="Saito Y."/>
            <person name="Kuwahara H."/>
            <person name="Kozuka-Hata H."/>
            <person name="Shin-I T."/>
            <person name="Minakuchi Y."/>
            <person name="Ohishi K."/>
            <person name="Motoyama A."/>
            <person name="Aizu T."/>
            <person name="Enomoto A."/>
            <person name="Kondo K."/>
            <person name="Tanaka S."/>
            <person name="Hara Y."/>
            <person name="Koshikawa S."/>
            <person name="Sagara H."/>
            <person name="Miura T."/>
            <person name="Yokobori S."/>
            <person name="Miyagawa K."/>
            <person name="Suzuki Y."/>
            <person name="Kubo T."/>
            <person name="Oyama M."/>
            <person name="Kohara Y."/>
            <person name="Fujiyama A."/>
            <person name="Arakawa K."/>
            <person name="Katayama T."/>
            <person name="Toyoda A."/>
            <person name="Kunieda T."/>
        </authorList>
    </citation>
    <scope>NUCLEOTIDE SEQUENCE [LARGE SCALE GENOMIC DNA]</scope>
    <source>
        <strain evidence="3 4">YOKOZUNA-1</strain>
    </source>
</reference>
<feature type="chain" id="PRO_5008898529" evidence="2">
    <location>
        <begin position="26"/>
        <end position="281"/>
    </location>
</feature>
<keyword evidence="2" id="KW-0732">Signal</keyword>
<keyword evidence="4" id="KW-1185">Reference proteome</keyword>
<organism evidence="3 4">
    <name type="scientific">Ramazzottius varieornatus</name>
    <name type="common">Water bear</name>
    <name type="synonym">Tardigrade</name>
    <dbReference type="NCBI Taxonomy" id="947166"/>
    <lineage>
        <taxon>Eukaryota</taxon>
        <taxon>Metazoa</taxon>
        <taxon>Ecdysozoa</taxon>
        <taxon>Tardigrada</taxon>
        <taxon>Eutardigrada</taxon>
        <taxon>Parachela</taxon>
        <taxon>Hypsibioidea</taxon>
        <taxon>Ramazzottiidae</taxon>
        <taxon>Ramazzottius</taxon>
    </lineage>
</organism>
<evidence type="ECO:0000313" key="4">
    <source>
        <dbReference type="Proteomes" id="UP000186922"/>
    </source>
</evidence>
<dbReference type="EMBL" id="BDGG01000007">
    <property type="protein sequence ID" value="GAV02030.1"/>
    <property type="molecule type" value="Genomic_DNA"/>
</dbReference>
<proteinExistence type="predicted"/>
<feature type="compositionally biased region" description="Polar residues" evidence="1">
    <location>
        <begin position="92"/>
        <end position="110"/>
    </location>
</feature>
<evidence type="ECO:0000256" key="2">
    <source>
        <dbReference type="SAM" id="SignalP"/>
    </source>
</evidence>
<feature type="signal peptide" evidence="2">
    <location>
        <begin position="1"/>
        <end position="25"/>
    </location>
</feature>
<evidence type="ECO:0000256" key="1">
    <source>
        <dbReference type="SAM" id="MobiDB-lite"/>
    </source>
</evidence>
<dbReference type="OrthoDB" id="10064719at2759"/>
<protein>
    <submittedName>
        <fullName evidence="3">Uncharacterized protein</fullName>
    </submittedName>
</protein>
<dbReference type="Proteomes" id="UP000186922">
    <property type="component" value="Unassembled WGS sequence"/>
</dbReference>
<feature type="region of interest" description="Disordered" evidence="1">
    <location>
        <begin position="92"/>
        <end position="112"/>
    </location>
</feature>
<accession>A0A1D1VK90</accession>
<comment type="caution">
    <text evidence="3">The sequence shown here is derived from an EMBL/GenBank/DDBJ whole genome shotgun (WGS) entry which is preliminary data.</text>
</comment>
<dbReference type="AlphaFoldDB" id="A0A1D1VK90"/>
<evidence type="ECO:0000313" key="3">
    <source>
        <dbReference type="EMBL" id="GAV02030.1"/>
    </source>
</evidence>
<name>A0A1D1VK90_RAMVA</name>
<gene>
    <name evidence="3" type="primary">RvY_12643</name>
    <name evidence="3" type="synonym">RvY_12643.1</name>
    <name evidence="3" type="ORF">RvY_12643-1</name>
</gene>